<dbReference type="Gene3D" id="3.30.310.190">
    <property type="match status" value="1"/>
</dbReference>
<organism evidence="2 3">
    <name type="scientific">Methanococcoides methylutens MM1</name>
    <dbReference type="NCBI Taxonomy" id="1434104"/>
    <lineage>
        <taxon>Archaea</taxon>
        <taxon>Methanobacteriati</taxon>
        <taxon>Methanobacteriota</taxon>
        <taxon>Stenosarchaea group</taxon>
        <taxon>Methanomicrobia</taxon>
        <taxon>Methanosarcinales</taxon>
        <taxon>Methanosarcinaceae</taxon>
        <taxon>Methanococcoides</taxon>
    </lineage>
</organism>
<dbReference type="Proteomes" id="UP000033048">
    <property type="component" value="Chromosome"/>
</dbReference>
<dbReference type="STRING" id="1434104.MCMEM_1711"/>
<name>A0A0E3X0D4_METMT</name>
<keyword evidence="3" id="KW-1185">Reference proteome</keyword>
<gene>
    <name evidence="2" type="ORF">MCMEM_1711</name>
</gene>
<evidence type="ECO:0000313" key="3">
    <source>
        <dbReference type="Proteomes" id="UP000033048"/>
    </source>
</evidence>
<dbReference type="KEGG" id="mmet:MCMEM_1711"/>
<protein>
    <submittedName>
        <fullName evidence="2">COG4004 family</fullName>
    </submittedName>
</protein>
<evidence type="ECO:0000259" key="1">
    <source>
        <dbReference type="Pfam" id="PF18446"/>
    </source>
</evidence>
<evidence type="ECO:0000313" key="2">
    <source>
        <dbReference type="EMBL" id="AKB85764.1"/>
    </source>
</evidence>
<dbReference type="InterPro" id="IPR016800">
    <property type="entry name" value="UCP022080"/>
</dbReference>
<feature type="domain" description="DUF5611" evidence="1">
    <location>
        <begin position="11"/>
        <end position="109"/>
    </location>
</feature>
<dbReference type="EMBL" id="CP009518">
    <property type="protein sequence ID" value="AKB85764.1"/>
    <property type="molecule type" value="Genomic_DNA"/>
</dbReference>
<dbReference type="PIRSF" id="PIRSF022080">
    <property type="entry name" value="UCP022080"/>
    <property type="match status" value="1"/>
</dbReference>
<dbReference type="HOGENOM" id="CLU_152346_1_0_2"/>
<proteinExistence type="predicted"/>
<dbReference type="AlphaFoldDB" id="A0A0E3X0D4"/>
<accession>A0A0E3X0D4</accession>
<sequence>MLIPIYYPIAMQEYKLKRGFSPDIERMYEEIGKCFPGEIKREGDKLTISYGVMTEMSVSMNGKKLVVDTVTDATLGDDEMILDTNKRFRDFLQLATGYTAKERLKQAKKAVSK</sequence>
<dbReference type="PATRIC" id="fig|1434104.5.peg.1857"/>
<dbReference type="InterPro" id="IPR040713">
    <property type="entry name" value="DUF5611"/>
</dbReference>
<reference evidence="2 3" key="1">
    <citation type="submission" date="2014-07" db="EMBL/GenBank/DDBJ databases">
        <title>Methanogenic archaea and the global carbon cycle.</title>
        <authorList>
            <person name="Henriksen J.R."/>
            <person name="Luke J."/>
            <person name="Reinhart S."/>
            <person name="Benedict M.N."/>
            <person name="Youngblut N.D."/>
            <person name="Metcalf M.E."/>
            <person name="Whitaker R.J."/>
            <person name="Metcalf W.W."/>
        </authorList>
    </citation>
    <scope>NUCLEOTIDE SEQUENCE [LARGE SCALE GENOMIC DNA]</scope>
    <source>
        <strain evidence="2 3">MM1</strain>
    </source>
</reference>
<dbReference type="Pfam" id="PF18446">
    <property type="entry name" value="DUF5611"/>
    <property type="match status" value="1"/>
</dbReference>